<dbReference type="KEGG" id="cyt:cce_2594"/>
<dbReference type="EMBL" id="CP000806">
    <property type="protein sequence ID" value="ACB51942.1"/>
    <property type="molecule type" value="Genomic_DNA"/>
</dbReference>
<evidence type="ECO:0000313" key="2">
    <source>
        <dbReference type="Proteomes" id="UP000001203"/>
    </source>
</evidence>
<evidence type="ECO:0000313" key="1">
    <source>
        <dbReference type="EMBL" id="ACB51942.1"/>
    </source>
</evidence>
<dbReference type="NCBIfam" id="NF038024">
    <property type="entry name" value="CRR6_slr1097"/>
    <property type="match status" value="1"/>
</dbReference>
<keyword evidence="2" id="KW-1185">Reference proteome</keyword>
<dbReference type="AlphaFoldDB" id="B1WSF6"/>
<dbReference type="PANTHER" id="PTHR35724">
    <property type="entry name" value="PROTEIN CHLORORESPIRATORY REDUCTION 6, CHLOROPLASTIC"/>
    <property type="match status" value="1"/>
</dbReference>
<dbReference type="InterPro" id="IPR014946">
    <property type="entry name" value="CRR6"/>
</dbReference>
<organism evidence="1 2">
    <name type="scientific">Crocosphaera subtropica (strain ATCC 51142 / BH68)</name>
    <name type="common">Cyanothece sp. (strain ATCC 51142)</name>
    <dbReference type="NCBI Taxonomy" id="43989"/>
    <lineage>
        <taxon>Bacteria</taxon>
        <taxon>Bacillati</taxon>
        <taxon>Cyanobacteriota</taxon>
        <taxon>Cyanophyceae</taxon>
        <taxon>Oscillatoriophycideae</taxon>
        <taxon>Chroococcales</taxon>
        <taxon>Aphanothecaceae</taxon>
        <taxon>Crocosphaera</taxon>
        <taxon>Crocosphaera subtropica</taxon>
    </lineage>
</organism>
<dbReference type="GO" id="GO:0010275">
    <property type="term" value="P:NAD(P)H dehydrogenase complex assembly"/>
    <property type="evidence" value="ECO:0007669"/>
    <property type="project" value="TreeGrafter"/>
</dbReference>
<reference evidence="1 2" key="1">
    <citation type="journal article" date="2008" name="Proc. Natl. Acad. Sci. U.S.A.">
        <title>The genome of Cyanothece 51142, a unicellular diazotrophic cyanobacterium important in the marine nitrogen cycle.</title>
        <authorList>
            <person name="Welsh E.A."/>
            <person name="Liberton M."/>
            <person name="Stoeckel J."/>
            <person name="Loh T."/>
            <person name="Elvitigala T."/>
            <person name="Wang C."/>
            <person name="Wollam A."/>
            <person name="Fulton R.S."/>
            <person name="Clifton S.W."/>
            <person name="Jacobs J.M."/>
            <person name="Aurora R."/>
            <person name="Ghosh B.K."/>
            <person name="Sherman L.A."/>
            <person name="Smith R.D."/>
            <person name="Wilson R.K."/>
            <person name="Pakrasi H.B."/>
        </authorList>
    </citation>
    <scope>NUCLEOTIDE SEQUENCE [LARGE SCALE GENOMIC DNA]</scope>
    <source>
        <strain evidence="2">ATCC 51142 / BH68</strain>
    </source>
</reference>
<dbReference type="PANTHER" id="PTHR35724:SF1">
    <property type="entry name" value="PROTEIN CHLORORESPIRATORY REDUCTION 6, CHLOROPLASTIC"/>
    <property type="match status" value="1"/>
</dbReference>
<gene>
    <name evidence="1" type="ordered locus">cce_2594</name>
</gene>
<proteinExistence type="predicted"/>
<accession>B1WSF6</accession>
<dbReference type="HOGENOM" id="CLU_092224_1_0_3"/>
<name>B1WSF6_CROS5</name>
<dbReference type="OrthoDB" id="489874at2"/>
<dbReference type="Proteomes" id="UP000001203">
    <property type="component" value="Chromosome circular"/>
</dbReference>
<dbReference type="eggNOG" id="COG5474">
    <property type="taxonomic scope" value="Bacteria"/>
</dbReference>
<dbReference type="STRING" id="43989.cce_2594"/>
<dbReference type="Pfam" id="PF08847">
    <property type="entry name" value="Crr6"/>
    <property type="match status" value="1"/>
</dbReference>
<sequence>MTETITVQFDHLTTLDITPVRKIIDPLLEKNDIASLEQKLSFEIQYPREPSDPRELSEIPEVRLWFVRLDTIYPWFPFLLDAKQGEIARYAAMLVPHQFNRVEGIQYNPEALEIFVMNKLFVLSDWLEKQGIYSQFRLKSMAQLFGYDIDDSFFERIKKS</sequence>
<dbReference type="RefSeq" id="WP_009544716.1">
    <property type="nucleotide sequence ID" value="NC_010546.1"/>
</dbReference>
<protein>
    <submittedName>
        <fullName evidence="1">Uncharacterized protein</fullName>
    </submittedName>
</protein>